<name>A0A8E2BFI9_9HYPH</name>
<dbReference type="RefSeq" id="WP_184770334.1">
    <property type="nucleotide sequence ID" value="NZ_JACHGI010000007.1"/>
</dbReference>
<evidence type="ECO:0000256" key="1">
    <source>
        <dbReference type="ARBA" id="ARBA00023015"/>
    </source>
</evidence>
<feature type="domain" description="HTH luxR-type" evidence="4">
    <location>
        <begin position="165"/>
        <end position="230"/>
    </location>
</feature>
<evidence type="ECO:0000256" key="3">
    <source>
        <dbReference type="ARBA" id="ARBA00023163"/>
    </source>
</evidence>
<dbReference type="InterPro" id="IPR016032">
    <property type="entry name" value="Sig_transdc_resp-reg_C-effctor"/>
</dbReference>
<organism evidence="5 6">
    <name type="scientific">Aminobacter carboxidus</name>
    <dbReference type="NCBI Taxonomy" id="376165"/>
    <lineage>
        <taxon>Bacteria</taxon>
        <taxon>Pseudomonadati</taxon>
        <taxon>Pseudomonadota</taxon>
        <taxon>Alphaproteobacteria</taxon>
        <taxon>Hyphomicrobiales</taxon>
        <taxon>Phyllobacteriaceae</taxon>
        <taxon>Aminobacter</taxon>
    </lineage>
</organism>
<sequence>MVDEMRQCSSTERICNLLLAYVGRFGATNLLAGAIPPPYASQREQLSHVVLAAWPEEWTKRYFSNGYLSRDPTIRLVRQASAPFHWSDVSDLCKVCPFGRRIMDEAKEFRLDEGLTIAFSTIERHPVGFSIAGEKLNPDPLERLALQLIMAYAFGCASALIGGVNHRKSVHLSPRQRDVLRWASEGLTVHDIAERLNISSNTADTHLRAVRERLRVSSTIHAVAEALRLGLIS</sequence>
<dbReference type="Proteomes" id="UP000532373">
    <property type="component" value="Unassembled WGS sequence"/>
</dbReference>
<dbReference type="InterPro" id="IPR036693">
    <property type="entry name" value="TF_LuxR_autoind-bd_dom_sf"/>
</dbReference>
<dbReference type="CDD" id="cd06170">
    <property type="entry name" value="LuxR_C_like"/>
    <property type="match status" value="1"/>
</dbReference>
<dbReference type="InterPro" id="IPR036388">
    <property type="entry name" value="WH-like_DNA-bd_sf"/>
</dbReference>
<dbReference type="PANTHER" id="PTHR44688">
    <property type="entry name" value="DNA-BINDING TRANSCRIPTIONAL ACTIVATOR DEVR_DOSR"/>
    <property type="match status" value="1"/>
</dbReference>
<dbReference type="Gene3D" id="1.10.10.10">
    <property type="entry name" value="Winged helix-like DNA-binding domain superfamily/Winged helix DNA-binding domain"/>
    <property type="match status" value="1"/>
</dbReference>
<dbReference type="GO" id="GO:0006355">
    <property type="term" value="P:regulation of DNA-templated transcription"/>
    <property type="evidence" value="ECO:0007669"/>
    <property type="project" value="InterPro"/>
</dbReference>
<evidence type="ECO:0000259" key="4">
    <source>
        <dbReference type="PROSITE" id="PS50043"/>
    </source>
</evidence>
<dbReference type="GO" id="GO:0003677">
    <property type="term" value="F:DNA binding"/>
    <property type="evidence" value="ECO:0007669"/>
    <property type="project" value="UniProtKB-KW"/>
</dbReference>
<accession>A0A8E2BFI9</accession>
<proteinExistence type="predicted"/>
<dbReference type="SUPFAM" id="SSF46894">
    <property type="entry name" value="C-terminal effector domain of the bipartite response regulators"/>
    <property type="match status" value="1"/>
</dbReference>
<evidence type="ECO:0000256" key="2">
    <source>
        <dbReference type="ARBA" id="ARBA00023125"/>
    </source>
</evidence>
<dbReference type="PANTHER" id="PTHR44688:SF16">
    <property type="entry name" value="DNA-BINDING TRANSCRIPTIONAL ACTIVATOR DEVR_DOSR"/>
    <property type="match status" value="1"/>
</dbReference>
<dbReference type="PROSITE" id="PS50043">
    <property type="entry name" value="HTH_LUXR_2"/>
    <property type="match status" value="1"/>
</dbReference>
<dbReference type="SMART" id="SM00421">
    <property type="entry name" value="HTH_LUXR"/>
    <property type="match status" value="1"/>
</dbReference>
<protein>
    <submittedName>
        <fullName evidence="5">LuxR family quorum sensing-dependent transcriptional regulator</fullName>
    </submittedName>
</protein>
<comment type="caution">
    <text evidence="5">The sequence shown here is derived from an EMBL/GenBank/DDBJ whole genome shotgun (WGS) entry which is preliminary data.</text>
</comment>
<dbReference type="Gene3D" id="3.30.450.80">
    <property type="entry name" value="Transcription factor LuxR-like, autoinducer-binding domain"/>
    <property type="match status" value="1"/>
</dbReference>
<evidence type="ECO:0000313" key="6">
    <source>
        <dbReference type="Proteomes" id="UP000532373"/>
    </source>
</evidence>
<dbReference type="InterPro" id="IPR000792">
    <property type="entry name" value="Tscrpt_reg_LuxR_C"/>
</dbReference>
<dbReference type="AlphaFoldDB" id="A0A8E2BFI9"/>
<evidence type="ECO:0000313" key="5">
    <source>
        <dbReference type="EMBL" id="MBB6467965.1"/>
    </source>
</evidence>
<reference evidence="5 6" key="1">
    <citation type="submission" date="2020-08" db="EMBL/GenBank/DDBJ databases">
        <title>Genomic Encyclopedia of Type Strains, Phase IV (KMG-IV): sequencing the most valuable type-strain genomes for metagenomic binning, comparative biology and taxonomic classification.</title>
        <authorList>
            <person name="Goeker M."/>
        </authorList>
    </citation>
    <scope>NUCLEOTIDE SEQUENCE [LARGE SCALE GENOMIC DNA]</scope>
    <source>
        <strain evidence="5 6">DSM 17454</strain>
    </source>
</reference>
<keyword evidence="1" id="KW-0805">Transcription regulation</keyword>
<dbReference type="EMBL" id="JACHGI010000007">
    <property type="protein sequence ID" value="MBB6467965.1"/>
    <property type="molecule type" value="Genomic_DNA"/>
</dbReference>
<dbReference type="InterPro" id="IPR005143">
    <property type="entry name" value="TF_LuxR_autoind-bd_dom"/>
</dbReference>
<gene>
    <name evidence="5" type="ORF">HNQ96_003848</name>
</gene>
<dbReference type="Pfam" id="PF03472">
    <property type="entry name" value="Autoind_bind"/>
    <property type="match status" value="1"/>
</dbReference>
<dbReference type="Pfam" id="PF00196">
    <property type="entry name" value="GerE"/>
    <property type="match status" value="1"/>
</dbReference>
<keyword evidence="3" id="KW-0804">Transcription</keyword>
<keyword evidence="2" id="KW-0238">DNA-binding</keyword>
<dbReference type="PRINTS" id="PR00038">
    <property type="entry name" value="HTHLUXR"/>
</dbReference>
<dbReference type="SUPFAM" id="SSF75516">
    <property type="entry name" value="Pheromone-binding domain of LuxR-like quorum-sensing transcription factors"/>
    <property type="match status" value="1"/>
</dbReference>